<feature type="compositionally biased region" description="Polar residues" evidence="1">
    <location>
        <begin position="636"/>
        <end position="647"/>
    </location>
</feature>
<feature type="compositionally biased region" description="Low complexity" evidence="1">
    <location>
        <begin position="763"/>
        <end position="772"/>
    </location>
</feature>
<feature type="compositionally biased region" description="Pro residues" evidence="1">
    <location>
        <begin position="206"/>
        <end position="216"/>
    </location>
</feature>
<organism evidence="2 3">
    <name type="scientific">Glonium stellatum</name>
    <dbReference type="NCBI Taxonomy" id="574774"/>
    <lineage>
        <taxon>Eukaryota</taxon>
        <taxon>Fungi</taxon>
        <taxon>Dikarya</taxon>
        <taxon>Ascomycota</taxon>
        <taxon>Pezizomycotina</taxon>
        <taxon>Dothideomycetes</taxon>
        <taxon>Pleosporomycetidae</taxon>
        <taxon>Gloniales</taxon>
        <taxon>Gloniaceae</taxon>
        <taxon>Glonium</taxon>
    </lineage>
</organism>
<feature type="compositionally biased region" description="Basic and acidic residues" evidence="1">
    <location>
        <begin position="872"/>
        <end position="890"/>
    </location>
</feature>
<feature type="region of interest" description="Disordered" evidence="1">
    <location>
        <begin position="419"/>
        <end position="679"/>
    </location>
</feature>
<feature type="region of interest" description="Disordered" evidence="1">
    <location>
        <begin position="83"/>
        <end position="287"/>
    </location>
</feature>
<evidence type="ECO:0000313" key="3">
    <source>
        <dbReference type="Proteomes" id="UP000250140"/>
    </source>
</evidence>
<feature type="compositionally biased region" description="Low complexity" evidence="1">
    <location>
        <begin position="16"/>
        <end position="34"/>
    </location>
</feature>
<dbReference type="Proteomes" id="UP000250140">
    <property type="component" value="Unassembled WGS sequence"/>
</dbReference>
<sequence length="904" mass="96847">MRTRSGRGKSASSKANTPTPKSSTNGTTSNGSLSITRKMTRSSSNISTYSQIFVGGPPQQVAASWKKPMLIISGLTEEFLEDLEQKQLNSTTQASPAKSGTRSNPPLFPKDDTADDDAENSQSPLVTPASGRRGGRRAKGMKSVSPRKKRPTRTAAPTFPLTDVDEEVLSNRASPSGSAKNSSNKDAEQSQESDADPDISMDFEPAPEPWKPPPIPNLKKQESSFTAADATPQTGPSLPKEPSIQTPQDSSSTPIEVDLPPPLEPINDELSDTDLPPPFIVDYNEPSESDCDDAADYLVKTRFKPMTDPQAFIAALTKYAPKARSTDTLYTLALNTQRALKAWQDQYLVLDAKTAPHAHPPKKPCTGGRIPVDPAVHEDMKEADLYNYSYDAKKVPGTQDPFAQRLGRDFVGGRELRQRRARDMLGSAAPSEEEEEDEDGRPGKRRRRAVQRFDGTGTGTGTATGTDTPQRFGWGGARKRGISGVAGSETPEVEGRSKRVRTGANQLLPQRIREMRGESAVTSSGEEGSPAPQTKRRGRPPGSKNLQRRSDAGIKKGPRKGTFGRTQKVVPVTLESLSQGQNQFALEPPTTTPTSIPNPTTLPSTSTVFQAAPQPATAPAADLATGSATPAAAEQFITTTPLSQYGTSYVEDPATPAGSTSDKKRKQRVKSEKRSQSMTIWWAERKARAAEKKIAEMKASGHSINDSRAISSPSSVTFATGSPITPAYSSAPGNMGVGSGLAALPSGGGGRNPMPLLAPAPTPAHTHQRAPPVYRSAYPPPDPRTSIPRPNSGPPPTLAPAPPPPPNPNIPPPSAQRHSMPGGPQPISPYPPRGPQHPQPPPRIAPTHGPGNLYGKSPLAPAGERQGPWATEKVEQERERESAQMEEMQREYVGLRPHPNARMQ</sequence>
<evidence type="ECO:0000256" key="1">
    <source>
        <dbReference type="SAM" id="MobiDB-lite"/>
    </source>
</evidence>
<feature type="region of interest" description="Disordered" evidence="1">
    <location>
        <begin position="738"/>
        <end position="904"/>
    </location>
</feature>
<evidence type="ECO:0000313" key="2">
    <source>
        <dbReference type="EMBL" id="OCL09761.1"/>
    </source>
</evidence>
<feature type="compositionally biased region" description="Polar residues" evidence="1">
    <location>
        <begin position="243"/>
        <end position="254"/>
    </location>
</feature>
<accession>A0A8E2F445</accession>
<feature type="compositionally biased region" description="Pro residues" evidence="1">
    <location>
        <begin position="791"/>
        <end position="814"/>
    </location>
</feature>
<dbReference type="AlphaFoldDB" id="A0A8E2F445"/>
<feature type="compositionally biased region" description="Polar residues" evidence="1">
    <location>
        <begin position="171"/>
        <end position="182"/>
    </location>
</feature>
<feature type="compositionally biased region" description="Polar residues" evidence="1">
    <location>
        <begin position="702"/>
        <end position="717"/>
    </location>
</feature>
<feature type="compositionally biased region" description="Pro residues" evidence="1">
    <location>
        <begin position="823"/>
        <end position="844"/>
    </location>
</feature>
<feature type="region of interest" description="Disordered" evidence="1">
    <location>
        <begin position="1"/>
        <end position="43"/>
    </location>
</feature>
<feature type="compositionally biased region" description="Polar residues" evidence="1">
    <location>
        <begin position="223"/>
        <end position="236"/>
    </location>
</feature>
<feature type="compositionally biased region" description="Polar residues" evidence="1">
    <location>
        <begin position="575"/>
        <end position="584"/>
    </location>
</feature>
<dbReference type="EMBL" id="KV749368">
    <property type="protein sequence ID" value="OCL09761.1"/>
    <property type="molecule type" value="Genomic_DNA"/>
</dbReference>
<feature type="region of interest" description="Disordered" evidence="1">
    <location>
        <begin position="698"/>
        <end position="717"/>
    </location>
</feature>
<keyword evidence="3" id="KW-1185">Reference proteome</keyword>
<feature type="compositionally biased region" description="Acidic residues" evidence="1">
    <location>
        <begin position="189"/>
        <end position="201"/>
    </location>
</feature>
<gene>
    <name evidence="2" type="ORF">AOQ84DRAFT_387947</name>
</gene>
<dbReference type="OrthoDB" id="4115400at2759"/>
<feature type="compositionally biased region" description="Basic residues" evidence="1">
    <location>
        <begin position="133"/>
        <end position="152"/>
    </location>
</feature>
<proteinExistence type="predicted"/>
<feature type="compositionally biased region" description="Low complexity" evidence="1">
    <location>
        <begin position="588"/>
        <end position="629"/>
    </location>
</feature>
<name>A0A8E2F445_9PEZI</name>
<feature type="compositionally biased region" description="Polar residues" evidence="1">
    <location>
        <begin position="86"/>
        <end position="104"/>
    </location>
</feature>
<protein>
    <submittedName>
        <fullName evidence="2">Uncharacterized protein</fullName>
    </submittedName>
</protein>
<reference evidence="2 3" key="1">
    <citation type="journal article" date="2016" name="Nat. Commun.">
        <title>Ectomycorrhizal ecology is imprinted in the genome of the dominant symbiotic fungus Cenococcum geophilum.</title>
        <authorList>
            <consortium name="DOE Joint Genome Institute"/>
            <person name="Peter M."/>
            <person name="Kohler A."/>
            <person name="Ohm R.A."/>
            <person name="Kuo A."/>
            <person name="Krutzmann J."/>
            <person name="Morin E."/>
            <person name="Arend M."/>
            <person name="Barry K.W."/>
            <person name="Binder M."/>
            <person name="Choi C."/>
            <person name="Clum A."/>
            <person name="Copeland A."/>
            <person name="Grisel N."/>
            <person name="Haridas S."/>
            <person name="Kipfer T."/>
            <person name="LaButti K."/>
            <person name="Lindquist E."/>
            <person name="Lipzen A."/>
            <person name="Maire R."/>
            <person name="Meier B."/>
            <person name="Mihaltcheva S."/>
            <person name="Molinier V."/>
            <person name="Murat C."/>
            <person name="Poggeler S."/>
            <person name="Quandt C.A."/>
            <person name="Sperisen C."/>
            <person name="Tritt A."/>
            <person name="Tisserant E."/>
            <person name="Crous P.W."/>
            <person name="Henrissat B."/>
            <person name="Nehls U."/>
            <person name="Egli S."/>
            <person name="Spatafora J.W."/>
            <person name="Grigoriev I.V."/>
            <person name="Martin F.M."/>
        </authorList>
    </citation>
    <scope>NUCLEOTIDE SEQUENCE [LARGE SCALE GENOMIC DNA]</scope>
    <source>
        <strain evidence="2 3">CBS 207.34</strain>
    </source>
</reference>